<sequence length="113" mass="12854">MGIPVELLLILVVICFLNRRGLSANISDNSLNNNTDVLNPELNQSSLPTEKPLTSTHAAPIYGILWEIPEPELDYWDWFEPPPEIEEEPPEVPGHWEGNEIMELEPQEIDLLI</sequence>
<dbReference type="EMBL" id="KB631716">
    <property type="protein sequence ID" value="ERL85564.1"/>
    <property type="molecule type" value="Genomic_DNA"/>
</dbReference>
<protein>
    <recommendedName>
        <fullName evidence="4">Secreted protein</fullName>
    </recommendedName>
</protein>
<evidence type="ECO:0008006" key="4">
    <source>
        <dbReference type="Google" id="ProtNLM"/>
    </source>
</evidence>
<keyword evidence="1" id="KW-0732">Signal</keyword>
<accession>U4TVF6</accession>
<name>U4TVF6_DENPD</name>
<evidence type="ECO:0000313" key="3">
    <source>
        <dbReference type="Proteomes" id="UP000030742"/>
    </source>
</evidence>
<proteinExistence type="predicted"/>
<feature type="chain" id="PRO_5004655734" description="Secreted protein" evidence="1">
    <location>
        <begin position="24"/>
        <end position="113"/>
    </location>
</feature>
<evidence type="ECO:0000256" key="1">
    <source>
        <dbReference type="SAM" id="SignalP"/>
    </source>
</evidence>
<evidence type="ECO:0000313" key="2">
    <source>
        <dbReference type="EMBL" id="ERL85564.1"/>
    </source>
</evidence>
<feature type="signal peptide" evidence="1">
    <location>
        <begin position="1"/>
        <end position="23"/>
    </location>
</feature>
<dbReference type="AlphaFoldDB" id="U4TVF6"/>
<gene>
    <name evidence="2" type="ORF">D910_02983</name>
</gene>
<organism evidence="2 3">
    <name type="scientific">Dendroctonus ponderosae</name>
    <name type="common">Mountain pine beetle</name>
    <dbReference type="NCBI Taxonomy" id="77166"/>
    <lineage>
        <taxon>Eukaryota</taxon>
        <taxon>Metazoa</taxon>
        <taxon>Ecdysozoa</taxon>
        <taxon>Arthropoda</taxon>
        <taxon>Hexapoda</taxon>
        <taxon>Insecta</taxon>
        <taxon>Pterygota</taxon>
        <taxon>Neoptera</taxon>
        <taxon>Endopterygota</taxon>
        <taxon>Coleoptera</taxon>
        <taxon>Polyphaga</taxon>
        <taxon>Cucujiformia</taxon>
        <taxon>Curculionidae</taxon>
        <taxon>Scolytinae</taxon>
        <taxon>Dendroctonus</taxon>
    </lineage>
</organism>
<dbReference type="Proteomes" id="UP000030742">
    <property type="component" value="Unassembled WGS sequence"/>
</dbReference>
<reference evidence="2 3" key="1">
    <citation type="journal article" date="2013" name="Genome Biol.">
        <title>Draft genome of the mountain pine beetle, Dendroctonus ponderosae Hopkins, a major forest pest.</title>
        <authorList>
            <person name="Keeling C.I."/>
            <person name="Yuen M.M."/>
            <person name="Liao N.Y."/>
            <person name="Docking T.R."/>
            <person name="Chan S.K."/>
            <person name="Taylor G.A."/>
            <person name="Palmquist D.L."/>
            <person name="Jackman S.D."/>
            <person name="Nguyen A."/>
            <person name="Li M."/>
            <person name="Henderson H."/>
            <person name="Janes J.K."/>
            <person name="Zhao Y."/>
            <person name="Pandoh P."/>
            <person name="Moore R."/>
            <person name="Sperling F.A."/>
            <person name="Huber D.P."/>
            <person name="Birol I."/>
            <person name="Jones S.J."/>
            <person name="Bohlmann J."/>
        </authorList>
    </citation>
    <scope>NUCLEOTIDE SEQUENCE</scope>
</reference>